<organism evidence="4 5">
    <name type="scientific">Onchocerca volvulus</name>
    <dbReference type="NCBI Taxonomy" id="6282"/>
    <lineage>
        <taxon>Eukaryota</taxon>
        <taxon>Metazoa</taxon>
        <taxon>Ecdysozoa</taxon>
        <taxon>Nematoda</taxon>
        <taxon>Chromadorea</taxon>
        <taxon>Rhabditida</taxon>
        <taxon>Spirurina</taxon>
        <taxon>Spiruromorpha</taxon>
        <taxon>Filarioidea</taxon>
        <taxon>Onchocercidae</taxon>
        <taxon>Onchocerca</taxon>
    </lineage>
</organism>
<sequence>MYSCKAVLEMNHSISRTFLSLLMVCSLSVTRGHVIPLNQANIESVLHVHLIYLIGDYEVVFVNFYADWCRFSQQLMPIFNEASNRFRDRGNAIAWATVDCDREADIAQKYHVNKYPTLKLFRSGELVKKEYRGQRSVDALSVFIEKQLVPSIQNFSSNVELNNRINPKKLNIVAYFDQAAGPEFDNYRKVASLLREDCIFWLGIGEIFRPELTKGNRLEFIPSDNNERFEYTGGLANLETLKQWVIDKCVPLVREITFENAEELTEEGLPFLILFRHPNDAQSDRIFTEQVARELFDQKSTINCLFADGTKFSHPLQHLGKTMDDLPVLAVDSFRHMYLFPDMKSLTVPGKLRQFILDLNSGKLHREFHHGPDPTQAPPSPTTSEVFEKEAKGTEKSQPPTSVFKQLKPSESRYSLLKKDEL</sequence>
<feature type="chain" id="PRO_5035787075" evidence="2">
    <location>
        <begin position="33"/>
        <end position="422"/>
    </location>
</feature>
<feature type="compositionally biased region" description="Basic and acidic residues" evidence="1">
    <location>
        <begin position="386"/>
        <end position="395"/>
    </location>
</feature>
<dbReference type="GO" id="GO:0005793">
    <property type="term" value="C:endoplasmic reticulum-Golgi intermediate compartment"/>
    <property type="evidence" value="ECO:0007669"/>
    <property type="project" value="TreeGrafter"/>
</dbReference>
<dbReference type="InterPro" id="IPR041862">
    <property type="entry name" value="ERp44_PDI_b_2"/>
</dbReference>
<dbReference type="PROSITE" id="PS51352">
    <property type="entry name" value="THIOREDOXIN_2"/>
    <property type="match status" value="1"/>
</dbReference>
<protein>
    <submittedName>
        <fullName evidence="4">Thioredoxin domain-containing protein</fullName>
    </submittedName>
</protein>
<dbReference type="PANTHER" id="PTHR46295">
    <property type="entry name" value="ENDOPLASMIC RETICULUM RESIDENT PROTEIN 44"/>
    <property type="match status" value="1"/>
</dbReference>
<keyword evidence="2" id="KW-0732">Signal</keyword>
<name>A0A8R1XVF8_ONCVO</name>
<dbReference type="EMBL" id="CMVM020000020">
    <property type="status" value="NOT_ANNOTATED_CDS"/>
    <property type="molecule type" value="Genomic_DNA"/>
</dbReference>
<accession>A0A8R1XVF8</accession>
<dbReference type="SUPFAM" id="SSF52833">
    <property type="entry name" value="Thioredoxin-like"/>
    <property type="match status" value="3"/>
</dbReference>
<feature type="domain" description="Thioredoxin" evidence="3">
    <location>
        <begin position="16"/>
        <end position="149"/>
    </location>
</feature>
<dbReference type="PANTHER" id="PTHR46295:SF1">
    <property type="entry name" value="ENDOPLASMIC RETICULUM RESIDENT PROTEIN 44"/>
    <property type="match status" value="1"/>
</dbReference>
<dbReference type="Gene3D" id="3.40.30.10">
    <property type="entry name" value="Glutaredoxin"/>
    <property type="match status" value="3"/>
</dbReference>
<dbReference type="InterPro" id="IPR052643">
    <property type="entry name" value="ERP44"/>
</dbReference>
<dbReference type="GO" id="GO:0003756">
    <property type="term" value="F:protein disulfide isomerase activity"/>
    <property type="evidence" value="ECO:0007669"/>
    <property type="project" value="TreeGrafter"/>
</dbReference>
<dbReference type="AlphaFoldDB" id="A0A8R1XVF8"/>
<reference evidence="5" key="1">
    <citation type="submission" date="2013-10" db="EMBL/GenBank/DDBJ databases">
        <title>Genome sequencing of Onchocerca volvulus.</title>
        <authorList>
            <person name="Cotton J."/>
            <person name="Tsai J."/>
            <person name="Stanley E."/>
            <person name="Tracey A."/>
            <person name="Holroyd N."/>
            <person name="Lustigman S."/>
            <person name="Berriman M."/>
        </authorList>
    </citation>
    <scope>NUCLEOTIDE SEQUENCE</scope>
</reference>
<dbReference type="CDD" id="cd03072">
    <property type="entry name" value="PDI_b'_ERp44"/>
    <property type="match status" value="1"/>
</dbReference>
<evidence type="ECO:0000259" key="3">
    <source>
        <dbReference type="PROSITE" id="PS51352"/>
    </source>
</evidence>
<dbReference type="Pfam" id="PF13848">
    <property type="entry name" value="Thioredoxin_6"/>
    <property type="match status" value="1"/>
</dbReference>
<dbReference type="InterPro" id="IPR013766">
    <property type="entry name" value="Thioredoxin_domain"/>
</dbReference>
<dbReference type="EnsemblMetazoa" id="OVOC281.1">
    <property type="protein sequence ID" value="OVOC281.1"/>
    <property type="gene ID" value="WBGene00237090"/>
</dbReference>
<dbReference type="OMA" id="DWCRFSN"/>
<keyword evidence="5" id="KW-1185">Reference proteome</keyword>
<feature type="region of interest" description="Disordered" evidence="1">
    <location>
        <begin position="366"/>
        <end position="409"/>
    </location>
</feature>
<dbReference type="InterPro" id="IPR036249">
    <property type="entry name" value="Thioredoxin-like_sf"/>
</dbReference>
<evidence type="ECO:0000313" key="4">
    <source>
        <dbReference type="EnsemblMetazoa" id="OVOC281.1"/>
    </source>
</evidence>
<reference evidence="4" key="2">
    <citation type="submission" date="2022-06" db="UniProtKB">
        <authorList>
            <consortium name="EnsemblMetazoa"/>
        </authorList>
    </citation>
    <scope>IDENTIFICATION</scope>
</reference>
<dbReference type="Pfam" id="PF00085">
    <property type="entry name" value="Thioredoxin"/>
    <property type="match status" value="1"/>
</dbReference>
<evidence type="ECO:0000256" key="2">
    <source>
        <dbReference type="SAM" id="SignalP"/>
    </source>
</evidence>
<feature type="signal peptide" evidence="2">
    <location>
        <begin position="1"/>
        <end position="32"/>
    </location>
</feature>
<dbReference type="GO" id="GO:0006457">
    <property type="term" value="P:protein folding"/>
    <property type="evidence" value="ECO:0007669"/>
    <property type="project" value="TreeGrafter"/>
</dbReference>
<proteinExistence type="predicted"/>
<evidence type="ECO:0000256" key="1">
    <source>
        <dbReference type="SAM" id="MobiDB-lite"/>
    </source>
</evidence>
<evidence type="ECO:0000313" key="5">
    <source>
        <dbReference type="Proteomes" id="UP000024404"/>
    </source>
</evidence>
<dbReference type="GO" id="GO:0005789">
    <property type="term" value="C:endoplasmic reticulum membrane"/>
    <property type="evidence" value="ECO:0007669"/>
    <property type="project" value="TreeGrafter"/>
</dbReference>
<dbReference type="Proteomes" id="UP000024404">
    <property type="component" value="Unassembled WGS sequence"/>
</dbReference>